<evidence type="ECO:0000313" key="5">
    <source>
        <dbReference type="Proteomes" id="UP000178599"/>
    </source>
</evidence>
<dbReference type="PANTHER" id="PTHR30576:SF10">
    <property type="entry name" value="SLL5057 PROTEIN"/>
    <property type="match status" value="1"/>
</dbReference>
<accession>A0A1G2CSA5</accession>
<evidence type="ECO:0000256" key="2">
    <source>
        <dbReference type="SAM" id="Phobius"/>
    </source>
</evidence>
<dbReference type="InterPro" id="IPR003362">
    <property type="entry name" value="Bact_transf"/>
</dbReference>
<dbReference type="GO" id="GO:0016780">
    <property type="term" value="F:phosphotransferase activity, for other substituted phosphate groups"/>
    <property type="evidence" value="ECO:0007669"/>
    <property type="project" value="TreeGrafter"/>
</dbReference>
<name>A0A1G2CSA5_9BACT</name>
<dbReference type="EMBL" id="MHLE01000005">
    <property type="protein sequence ID" value="OGZ03328.1"/>
    <property type="molecule type" value="Genomic_DNA"/>
</dbReference>
<evidence type="ECO:0000259" key="3">
    <source>
        <dbReference type="Pfam" id="PF02397"/>
    </source>
</evidence>
<comment type="similarity">
    <text evidence="1">Belongs to the bacterial sugar transferase family.</text>
</comment>
<dbReference type="Proteomes" id="UP000178599">
    <property type="component" value="Unassembled WGS sequence"/>
</dbReference>
<protein>
    <recommendedName>
        <fullName evidence="3">Bacterial sugar transferase domain-containing protein</fullName>
    </recommendedName>
</protein>
<dbReference type="Pfam" id="PF02397">
    <property type="entry name" value="Bac_transf"/>
    <property type="match status" value="1"/>
</dbReference>
<keyword evidence="2" id="KW-0812">Transmembrane</keyword>
<comment type="caution">
    <text evidence="4">The sequence shown here is derived from an EMBL/GenBank/DDBJ whole genome shotgun (WGS) entry which is preliminary data.</text>
</comment>
<keyword evidence="2" id="KW-1133">Transmembrane helix</keyword>
<sequence>MEIKTIKNSSVENGGVFVYNRRKNMSWYKKRGKRLLDITVSLVALPVIFLFFPFIALAIKLDSKGQVFFKSRRVSKGRIVIIYKFRTMVVGAEKMKKSIKHLNERNDGPFFKIKNDPRVTKVGKILRKFWIDELLQFFNVLKGDISLVGPRPYPPEEVFKYPKEYAFLSRAKAGITGLSQINGSSSLPFLEVLKFDSYYVKNVSLRLDLKILWKTLLLIRKPSGV</sequence>
<feature type="domain" description="Bacterial sugar transferase" evidence="3">
    <location>
        <begin position="33"/>
        <end position="217"/>
    </location>
</feature>
<reference evidence="4 5" key="1">
    <citation type="journal article" date="2016" name="Nat. Commun.">
        <title>Thousands of microbial genomes shed light on interconnected biogeochemical processes in an aquifer system.</title>
        <authorList>
            <person name="Anantharaman K."/>
            <person name="Brown C.T."/>
            <person name="Hug L.A."/>
            <person name="Sharon I."/>
            <person name="Castelle C.J."/>
            <person name="Probst A.J."/>
            <person name="Thomas B.C."/>
            <person name="Singh A."/>
            <person name="Wilkins M.J."/>
            <person name="Karaoz U."/>
            <person name="Brodie E.L."/>
            <person name="Williams K.H."/>
            <person name="Hubbard S.S."/>
            <person name="Banfield J.F."/>
        </authorList>
    </citation>
    <scope>NUCLEOTIDE SEQUENCE [LARGE SCALE GENOMIC DNA]</scope>
</reference>
<dbReference type="PANTHER" id="PTHR30576">
    <property type="entry name" value="COLANIC BIOSYNTHESIS UDP-GLUCOSE LIPID CARRIER TRANSFERASE"/>
    <property type="match status" value="1"/>
</dbReference>
<feature type="transmembrane region" description="Helical" evidence="2">
    <location>
        <begin position="35"/>
        <end position="59"/>
    </location>
</feature>
<dbReference type="AlphaFoldDB" id="A0A1G2CSA5"/>
<evidence type="ECO:0000313" key="4">
    <source>
        <dbReference type="EMBL" id="OGZ03328.1"/>
    </source>
</evidence>
<gene>
    <name evidence="4" type="ORF">A2390_03010</name>
</gene>
<evidence type="ECO:0000256" key="1">
    <source>
        <dbReference type="ARBA" id="ARBA00006464"/>
    </source>
</evidence>
<organism evidence="4 5">
    <name type="scientific">Candidatus Liptonbacteria bacterium RIFOXYB1_FULL_36_10</name>
    <dbReference type="NCBI Taxonomy" id="1798654"/>
    <lineage>
        <taxon>Bacteria</taxon>
        <taxon>Candidatus Liptoniibacteriota</taxon>
    </lineage>
</organism>
<keyword evidence="2" id="KW-0472">Membrane</keyword>
<proteinExistence type="inferred from homology"/>